<feature type="region of interest" description="Disordered" evidence="3">
    <location>
        <begin position="1"/>
        <end position="43"/>
    </location>
</feature>
<name>A0ABV9UTU2_9ACTN</name>
<organism evidence="5 6">
    <name type="scientific">Streptomyces mauvecolor</name>
    <dbReference type="NCBI Taxonomy" id="58345"/>
    <lineage>
        <taxon>Bacteria</taxon>
        <taxon>Bacillati</taxon>
        <taxon>Actinomycetota</taxon>
        <taxon>Actinomycetes</taxon>
        <taxon>Kitasatosporales</taxon>
        <taxon>Streptomycetaceae</taxon>
        <taxon>Streptomyces</taxon>
    </lineage>
</organism>
<dbReference type="InterPro" id="IPR042099">
    <property type="entry name" value="ANL_N_sf"/>
</dbReference>
<evidence type="ECO:0000256" key="2">
    <source>
        <dbReference type="ARBA" id="ARBA00022598"/>
    </source>
</evidence>
<protein>
    <submittedName>
        <fullName evidence="5">Fatty acyl-AMP ligase</fullName>
    </submittedName>
</protein>
<evidence type="ECO:0000313" key="5">
    <source>
        <dbReference type="EMBL" id="MFC4959041.1"/>
    </source>
</evidence>
<sequence length="613" mass="64278">MSVINAEGPAATVERSLRGIEDSETVAPMTSPSRPTLPPHPPCPATAVEALLLRASGPDAARPVFTALGDGGERLGRLTAAELLGRVRATAAALDKVGGPGDRVVVPALPGLDFPVGFLACLYAGRIAVPVPPLRAGTRTANRADRLAVIRKDCAPVAVLVPTAQESLRDHPGPARIAVSQSPTADGLPPAPSALDANAIALLQYTSGSTSDPRGVIVGHGSLVANQVALRDRCEVDSGTTVVSWLPFFHDMGLCTGVVLPLVSGAAAVTMEPAAFVRDPMVWLRAIEAEEDVFAAAPDFAYELCVRRIPPEERRRVDLSTWRVAANGAEPVRAETLRRFADAFRPSFFRPEVFSPGYGLAECTLSVTIGRPLYDAPVRRCDPSALARGTAVPAASPDGAAELVGCGTPLPGVRVQIVDPATRRVLPAGAVGEIWVSGPGNCRGYWGREAESAEVFGAELEDGPYVRTGDLGCLDGDELFITGRLKDVLTVGGENYFPQDIEAVAGAAHEAFAHQRAAAWPLDESAPGVAVVVETAERDPEVLGRAVRAAGIAVARALPAPVSVFAVARDQVPRTTSGKTRRRDCAKDVRAGRLPLLAQWSSAPVHEEGRHSA</sequence>
<feature type="domain" description="AMP-dependent synthetase/ligase" evidence="4">
    <location>
        <begin position="66"/>
        <end position="446"/>
    </location>
</feature>
<dbReference type="GO" id="GO:0016874">
    <property type="term" value="F:ligase activity"/>
    <property type="evidence" value="ECO:0007669"/>
    <property type="project" value="UniProtKB-KW"/>
</dbReference>
<dbReference type="InterPro" id="IPR020845">
    <property type="entry name" value="AMP-binding_CS"/>
</dbReference>
<dbReference type="PANTHER" id="PTHR22754:SF32">
    <property type="entry name" value="DISCO-INTERACTING PROTEIN 2"/>
    <property type="match status" value="1"/>
</dbReference>
<evidence type="ECO:0000256" key="3">
    <source>
        <dbReference type="SAM" id="MobiDB-lite"/>
    </source>
</evidence>
<evidence type="ECO:0000259" key="4">
    <source>
        <dbReference type="Pfam" id="PF00501"/>
    </source>
</evidence>
<dbReference type="Proteomes" id="UP001595834">
    <property type="component" value="Unassembled WGS sequence"/>
</dbReference>
<comment type="caution">
    <text evidence="5">The sequence shown here is derived from an EMBL/GenBank/DDBJ whole genome shotgun (WGS) entry which is preliminary data.</text>
</comment>
<gene>
    <name evidence="5" type="ORF">ACFPFX_22385</name>
</gene>
<dbReference type="EMBL" id="JBHSIZ010000029">
    <property type="protein sequence ID" value="MFC4959041.1"/>
    <property type="molecule type" value="Genomic_DNA"/>
</dbReference>
<dbReference type="PANTHER" id="PTHR22754">
    <property type="entry name" value="DISCO-INTERACTING PROTEIN 2 DIP2 -RELATED"/>
    <property type="match status" value="1"/>
</dbReference>
<evidence type="ECO:0000313" key="6">
    <source>
        <dbReference type="Proteomes" id="UP001595834"/>
    </source>
</evidence>
<keyword evidence="6" id="KW-1185">Reference proteome</keyword>
<evidence type="ECO:0000256" key="1">
    <source>
        <dbReference type="ARBA" id="ARBA00006432"/>
    </source>
</evidence>
<dbReference type="CDD" id="cd05931">
    <property type="entry name" value="FAAL"/>
    <property type="match status" value="1"/>
</dbReference>
<dbReference type="Pfam" id="PF00501">
    <property type="entry name" value="AMP-binding"/>
    <property type="match status" value="1"/>
</dbReference>
<dbReference type="Gene3D" id="3.40.50.12780">
    <property type="entry name" value="N-terminal domain of ligase-like"/>
    <property type="match status" value="1"/>
</dbReference>
<dbReference type="SUPFAM" id="SSF56801">
    <property type="entry name" value="Acetyl-CoA synthetase-like"/>
    <property type="match status" value="1"/>
</dbReference>
<dbReference type="InterPro" id="IPR045851">
    <property type="entry name" value="AMP-bd_C_sf"/>
</dbReference>
<proteinExistence type="inferred from homology"/>
<keyword evidence="2 5" id="KW-0436">Ligase</keyword>
<reference evidence="6" key="1">
    <citation type="journal article" date="2019" name="Int. J. Syst. Evol. Microbiol.">
        <title>The Global Catalogue of Microorganisms (GCM) 10K type strain sequencing project: providing services to taxonomists for standard genome sequencing and annotation.</title>
        <authorList>
            <consortium name="The Broad Institute Genomics Platform"/>
            <consortium name="The Broad Institute Genome Sequencing Center for Infectious Disease"/>
            <person name="Wu L."/>
            <person name="Ma J."/>
        </authorList>
    </citation>
    <scope>NUCLEOTIDE SEQUENCE [LARGE SCALE GENOMIC DNA]</scope>
    <source>
        <strain evidence="6">CCM 7224</strain>
    </source>
</reference>
<dbReference type="RefSeq" id="WP_344378060.1">
    <property type="nucleotide sequence ID" value="NZ_BAAASQ010000021.1"/>
</dbReference>
<dbReference type="Gene3D" id="3.30.300.30">
    <property type="match status" value="1"/>
</dbReference>
<accession>A0ABV9UTU2</accession>
<dbReference type="InterPro" id="IPR000873">
    <property type="entry name" value="AMP-dep_synth/lig_dom"/>
</dbReference>
<dbReference type="PROSITE" id="PS00455">
    <property type="entry name" value="AMP_BINDING"/>
    <property type="match status" value="1"/>
</dbReference>
<comment type="similarity">
    <text evidence="1">Belongs to the ATP-dependent AMP-binding enzyme family.</text>
</comment>
<dbReference type="InterPro" id="IPR040097">
    <property type="entry name" value="FAAL/FAAC"/>
</dbReference>